<evidence type="ECO:0000313" key="14">
    <source>
        <dbReference type="Proteomes" id="UP000664835"/>
    </source>
</evidence>
<keyword evidence="10 12" id="KW-1133">Transmembrane helix</keyword>
<comment type="subcellular location">
    <subcellularLocation>
        <location evidence="2 12">Cell inner membrane</location>
        <topology evidence="2 12">Single-pass membrane protein</topology>
    </subcellularLocation>
</comment>
<evidence type="ECO:0000256" key="11">
    <source>
        <dbReference type="ARBA" id="ARBA00023136"/>
    </source>
</evidence>
<sequence length="50" mass="5890">MAEFFHMGGYAFYVWMSFGISALVLLVNFLQPLLKHRQALREAEDYYSEV</sequence>
<protein>
    <recommendedName>
        <fullName evidence="4 12">Heme exporter protein D</fullName>
    </recommendedName>
</protein>
<evidence type="ECO:0000256" key="1">
    <source>
        <dbReference type="ARBA" id="ARBA00002442"/>
    </source>
</evidence>
<keyword evidence="6 12" id="KW-1003">Cell membrane</keyword>
<keyword evidence="9 12" id="KW-0201">Cytochrome c-type biogenesis</keyword>
<proteinExistence type="inferred from homology"/>
<dbReference type="Proteomes" id="UP000664835">
    <property type="component" value="Unassembled WGS sequence"/>
</dbReference>
<keyword evidence="5 12" id="KW-0813">Transport</keyword>
<evidence type="ECO:0000256" key="5">
    <source>
        <dbReference type="ARBA" id="ARBA00022448"/>
    </source>
</evidence>
<gene>
    <name evidence="13" type="primary">ccmD</name>
    <name evidence="13" type="ORF">J3998_05385</name>
</gene>
<dbReference type="NCBIfam" id="TIGR03141">
    <property type="entry name" value="cytochro_ccmD"/>
    <property type="match status" value="1"/>
</dbReference>
<organism evidence="13 14">
    <name type="scientific">Thiomicrorhabdus marina</name>
    <dbReference type="NCBI Taxonomy" id="2818442"/>
    <lineage>
        <taxon>Bacteria</taxon>
        <taxon>Pseudomonadati</taxon>
        <taxon>Pseudomonadota</taxon>
        <taxon>Gammaproteobacteria</taxon>
        <taxon>Thiotrichales</taxon>
        <taxon>Piscirickettsiaceae</taxon>
        <taxon>Thiomicrorhabdus</taxon>
    </lineage>
</organism>
<reference evidence="13 14" key="1">
    <citation type="submission" date="2021-03" db="EMBL/GenBank/DDBJ databases">
        <title>Thiomicrorhabdus sp.nov.,novel sulfur-oxidizing bacteria isolated from coastal sediment.</title>
        <authorList>
            <person name="Liu X."/>
        </authorList>
    </citation>
    <scope>NUCLEOTIDE SEQUENCE [LARGE SCALE GENOMIC DNA]</scope>
    <source>
        <strain evidence="13 14">6S2-11</strain>
    </source>
</reference>
<evidence type="ECO:0000256" key="2">
    <source>
        <dbReference type="ARBA" id="ARBA00004377"/>
    </source>
</evidence>
<evidence type="ECO:0000256" key="12">
    <source>
        <dbReference type="RuleBase" id="RU363101"/>
    </source>
</evidence>
<keyword evidence="11 12" id="KW-0472">Membrane</keyword>
<dbReference type="PANTHER" id="PTHR37531">
    <property type="entry name" value="HEME EXPORTER PROTEIN D"/>
    <property type="match status" value="1"/>
</dbReference>
<comment type="function">
    <text evidence="1 12">Required for the export of heme to the periplasm for the biogenesis of c-type cytochromes.</text>
</comment>
<evidence type="ECO:0000256" key="7">
    <source>
        <dbReference type="ARBA" id="ARBA00022519"/>
    </source>
</evidence>
<accession>A0ABS3Q4B2</accession>
<comment type="caution">
    <text evidence="13">The sequence shown here is derived from an EMBL/GenBank/DDBJ whole genome shotgun (WGS) entry which is preliminary data.</text>
</comment>
<keyword evidence="8 12" id="KW-0812">Transmembrane</keyword>
<evidence type="ECO:0000256" key="4">
    <source>
        <dbReference type="ARBA" id="ARBA00016461"/>
    </source>
</evidence>
<evidence type="ECO:0000256" key="10">
    <source>
        <dbReference type="ARBA" id="ARBA00022989"/>
    </source>
</evidence>
<evidence type="ECO:0000256" key="8">
    <source>
        <dbReference type="ARBA" id="ARBA00022692"/>
    </source>
</evidence>
<dbReference type="Pfam" id="PF04995">
    <property type="entry name" value="CcmD"/>
    <property type="match status" value="1"/>
</dbReference>
<dbReference type="EMBL" id="JAGETV010000006">
    <property type="protein sequence ID" value="MBO1927003.1"/>
    <property type="molecule type" value="Genomic_DNA"/>
</dbReference>
<evidence type="ECO:0000256" key="6">
    <source>
        <dbReference type="ARBA" id="ARBA00022475"/>
    </source>
</evidence>
<evidence type="ECO:0000256" key="9">
    <source>
        <dbReference type="ARBA" id="ARBA00022748"/>
    </source>
</evidence>
<feature type="transmembrane region" description="Helical" evidence="12">
    <location>
        <begin position="12"/>
        <end position="30"/>
    </location>
</feature>
<keyword evidence="14" id="KW-1185">Reference proteome</keyword>
<dbReference type="PANTHER" id="PTHR37531:SF1">
    <property type="entry name" value="HEME EXPORTER PROTEIN D"/>
    <property type="match status" value="1"/>
</dbReference>
<name>A0ABS3Q4B2_9GAMM</name>
<dbReference type="InterPro" id="IPR007078">
    <property type="entry name" value="Haem_export_protD_CcmD"/>
</dbReference>
<dbReference type="RefSeq" id="WP_208148445.1">
    <property type="nucleotide sequence ID" value="NZ_JAGETV010000006.1"/>
</dbReference>
<evidence type="ECO:0000313" key="13">
    <source>
        <dbReference type="EMBL" id="MBO1927003.1"/>
    </source>
</evidence>
<keyword evidence="7 12" id="KW-0997">Cell inner membrane</keyword>
<comment type="similarity">
    <text evidence="3 12">Belongs to the CcmD/CycX/HelD family.</text>
</comment>
<dbReference type="InterPro" id="IPR052075">
    <property type="entry name" value="Heme_exporter_D"/>
</dbReference>
<evidence type="ECO:0000256" key="3">
    <source>
        <dbReference type="ARBA" id="ARBA00008741"/>
    </source>
</evidence>